<evidence type="ECO:0000313" key="6">
    <source>
        <dbReference type="EMBL" id="KAL5112447.1"/>
    </source>
</evidence>
<accession>A0ABR4QS80</accession>
<protein>
    <submittedName>
        <fullName evidence="6">Wee1-like protein kinase 1-B</fullName>
    </submittedName>
</protein>
<reference evidence="6 7" key="1">
    <citation type="journal article" date="2022" name="Front. Cell. Infect. Microbiol.">
        <title>The Genomes of Two Strains of Taenia crassiceps the Animal Model for the Study of Human Cysticercosis.</title>
        <authorList>
            <person name="Bobes R.J."/>
            <person name="Estrada K."/>
            <person name="Rios-Valencia D.G."/>
            <person name="Calderon-Gallegos A."/>
            <person name="de la Torre P."/>
            <person name="Carrero J.C."/>
            <person name="Sanchez-Flores A."/>
            <person name="Laclette J.P."/>
        </authorList>
    </citation>
    <scope>NUCLEOTIDE SEQUENCE [LARGE SCALE GENOMIC DNA]</scope>
    <source>
        <strain evidence="6">WFUcys</strain>
    </source>
</reference>
<evidence type="ECO:0000256" key="2">
    <source>
        <dbReference type="ARBA" id="ARBA00022741"/>
    </source>
</evidence>
<dbReference type="InterPro" id="IPR000719">
    <property type="entry name" value="Prot_kinase_dom"/>
</dbReference>
<dbReference type="Proteomes" id="UP001651158">
    <property type="component" value="Unassembled WGS sequence"/>
</dbReference>
<evidence type="ECO:0000256" key="4">
    <source>
        <dbReference type="ARBA" id="ARBA00022840"/>
    </source>
</evidence>
<dbReference type="PANTHER" id="PTHR11042:SF190">
    <property type="entry name" value="MITOSIS INHIBITOR PROTEIN KINASE MIK1"/>
    <property type="match status" value="1"/>
</dbReference>
<dbReference type="PROSITE" id="PS50011">
    <property type="entry name" value="PROTEIN_KINASE_DOM"/>
    <property type="match status" value="1"/>
</dbReference>
<organism evidence="6 7">
    <name type="scientific">Taenia crassiceps</name>
    <dbReference type="NCBI Taxonomy" id="6207"/>
    <lineage>
        <taxon>Eukaryota</taxon>
        <taxon>Metazoa</taxon>
        <taxon>Spiralia</taxon>
        <taxon>Lophotrochozoa</taxon>
        <taxon>Platyhelminthes</taxon>
        <taxon>Cestoda</taxon>
        <taxon>Eucestoda</taxon>
        <taxon>Cyclophyllidea</taxon>
        <taxon>Taeniidae</taxon>
        <taxon>Taenia</taxon>
    </lineage>
</organism>
<keyword evidence="1" id="KW-0808">Transferase</keyword>
<proteinExistence type="predicted"/>
<comment type="caution">
    <text evidence="6">The sequence shown here is derived from an EMBL/GenBank/DDBJ whole genome shotgun (WGS) entry which is preliminary data.</text>
</comment>
<sequence>MSALLHMSSAKLRRKSRYVFNAVSAWLNLSPSALIRCTSSEAKGSTKLLLRRFQNELPGLGEKKFTLTGESSINGSLPNVILCWLVDAWAGDDADGALCSITSHSYDHLDSMQRKQRGDALSDLNQRCYARLSERTASEVKRHVMCEEATPPLVQMKCCNRYACAHSDEGARRTADFVDHAWLSNGSSLVKAYSTLHELCRTDSAVVYSARHRQTGVVYCIKRSLRRPCAVDRCDDAVQNALNECQALSVLRHTNIVRFHNSWIESGSVMLQMEYCLGGSLHDCLHGRATTHTAPLNPLCPGFGDGGAAAYQEREGDTRRTAIHGLPVTALTKLLGDVASALEYMHTKWYMAHRNVGMRTILVQLKPHAVYRAYRSEEEMEDARRQCHELLHSGGTAEMDFKLAGFGVASRVSEAADSRSGDVYALGVTLCFAARGDELPHPDNEVNEVDTSTVPASLQPILQLMLRPLAVDRVTASGVLEYLVAAHSGGDETEEMDVH</sequence>
<dbReference type="EMBL" id="JAKROA010000001">
    <property type="protein sequence ID" value="KAL5112447.1"/>
    <property type="molecule type" value="Genomic_DNA"/>
</dbReference>
<dbReference type="InterPro" id="IPR011009">
    <property type="entry name" value="Kinase-like_dom_sf"/>
</dbReference>
<gene>
    <name evidence="6" type="ORF">TcWFU_007105</name>
</gene>
<name>A0ABR4QS80_9CEST</name>
<dbReference type="Pfam" id="PF00069">
    <property type="entry name" value="Pkinase"/>
    <property type="match status" value="1"/>
</dbReference>
<evidence type="ECO:0000313" key="7">
    <source>
        <dbReference type="Proteomes" id="UP001651158"/>
    </source>
</evidence>
<keyword evidence="3" id="KW-0418">Kinase</keyword>
<evidence type="ECO:0000256" key="3">
    <source>
        <dbReference type="ARBA" id="ARBA00022777"/>
    </source>
</evidence>
<keyword evidence="4" id="KW-0067">ATP-binding</keyword>
<dbReference type="Gene3D" id="1.10.510.10">
    <property type="entry name" value="Transferase(Phosphotransferase) domain 1"/>
    <property type="match status" value="2"/>
</dbReference>
<keyword evidence="2" id="KW-0547">Nucleotide-binding</keyword>
<dbReference type="PANTHER" id="PTHR11042">
    <property type="entry name" value="EUKARYOTIC TRANSLATION INITIATION FACTOR 2-ALPHA KINASE EIF2-ALPHA KINASE -RELATED"/>
    <property type="match status" value="1"/>
</dbReference>
<feature type="domain" description="Protein kinase" evidence="5">
    <location>
        <begin position="193"/>
        <end position="499"/>
    </location>
</feature>
<evidence type="ECO:0000256" key="1">
    <source>
        <dbReference type="ARBA" id="ARBA00022679"/>
    </source>
</evidence>
<evidence type="ECO:0000259" key="5">
    <source>
        <dbReference type="PROSITE" id="PS50011"/>
    </source>
</evidence>
<keyword evidence="7" id="KW-1185">Reference proteome</keyword>
<dbReference type="SUPFAM" id="SSF56112">
    <property type="entry name" value="Protein kinase-like (PK-like)"/>
    <property type="match status" value="1"/>
</dbReference>
<dbReference type="InterPro" id="IPR050339">
    <property type="entry name" value="CC_SR_Kinase"/>
</dbReference>